<accession>A0A2A9DX78</accession>
<proteinExistence type="predicted"/>
<evidence type="ECO:0000313" key="2">
    <source>
        <dbReference type="Proteomes" id="UP000221369"/>
    </source>
</evidence>
<dbReference type="PANTHER" id="PTHR42830:SF2">
    <property type="entry name" value="OSMC_OHR FAMILY PROTEIN"/>
    <property type="match status" value="1"/>
</dbReference>
<dbReference type="InterPro" id="IPR052707">
    <property type="entry name" value="OsmC_Ohr_Peroxiredoxin"/>
</dbReference>
<evidence type="ECO:0000313" key="1">
    <source>
        <dbReference type="EMBL" id="PFG30951.1"/>
    </source>
</evidence>
<protein>
    <submittedName>
        <fullName evidence="1">Organic hydroperoxide reductase OsmC/OhrA</fullName>
    </submittedName>
</protein>
<dbReference type="EMBL" id="PDJE01000001">
    <property type="protein sequence ID" value="PFG30951.1"/>
    <property type="molecule type" value="Genomic_DNA"/>
</dbReference>
<dbReference type="Proteomes" id="UP000221369">
    <property type="component" value="Unassembled WGS sequence"/>
</dbReference>
<dbReference type="Gene3D" id="3.30.300.20">
    <property type="match status" value="1"/>
</dbReference>
<sequence>MVSHHEYSVDIVWTGNRGTGTSGYRSYGRDLRVSAVDKHEIAGSADRTFHGDADRWNPEELFLTALAQCHMLSYFHAAVSAGVVVTGYRDTPVGTLIVNPDGSGSVREVTLRPHVTLARGSDRGAARKAHDEAHRLCFIANSVSVPVTIEPEFADEQ</sequence>
<dbReference type="RefSeq" id="WP_098407357.1">
    <property type="nucleotide sequence ID" value="NZ_PDJE01000001.1"/>
</dbReference>
<gene>
    <name evidence="1" type="ORF">ATJ78_1896</name>
</gene>
<dbReference type="PANTHER" id="PTHR42830">
    <property type="entry name" value="OSMOTICALLY INDUCIBLE FAMILY PROTEIN"/>
    <property type="match status" value="1"/>
</dbReference>
<organism evidence="1 2">
    <name type="scientific">Paramicrobacterium agarici</name>
    <dbReference type="NCBI Taxonomy" id="630514"/>
    <lineage>
        <taxon>Bacteria</taxon>
        <taxon>Bacillati</taxon>
        <taxon>Actinomycetota</taxon>
        <taxon>Actinomycetes</taxon>
        <taxon>Micrococcales</taxon>
        <taxon>Microbacteriaceae</taxon>
        <taxon>Paramicrobacterium</taxon>
    </lineage>
</organism>
<dbReference type="Pfam" id="PF02566">
    <property type="entry name" value="OsmC"/>
    <property type="match status" value="1"/>
</dbReference>
<dbReference type="InterPro" id="IPR015946">
    <property type="entry name" value="KH_dom-like_a/b"/>
</dbReference>
<comment type="caution">
    <text evidence="1">The sequence shown here is derived from an EMBL/GenBank/DDBJ whole genome shotgun (WGS) entry which is preliminary data.</text>
</comment>
<reference evidence="1 2" key="1">
    <citation type="submission" date="2017-10" db="EMBL/GenBank/DDBJ databases">
        <title>Sequencing the genomes of 1000 actinobacteria strains.</title>
        <authorList>
            <person name="Klenk H.-P."/>
        </authorList>
    </citation>
    <scope>NUCLEOTIDE SEQUENCE [LARGE SCALE GENOMIC DNA]</scope>
    <source>
        <strain evidence="1 2">DSM 21798</strain>
    </source>
</reference>
<dbReference type="SUPFAM" id="SSF82784">
    <property type="entry name" value="OsmC-like"/>
    <property type="match status" value="1"/>
</dbReference>
<dbReference type="InterPro" id="IPR036102">
    <property type="entry name" value="OsmC/Ohrsf"/>
</dbReference>
<keyword evidence="2" id="KW-1185">Reference proteome</keyword>
<dbReference type="InterPro" id="IPR003718">
    <property type="entry name" value="OsmC/Ohr_fam"/>
</dbReference>
<dbReference type="AlphaFoldDB" id="A0A2A9DX78"/>
<name>A0A2A9DX78_9MICO</name>